<dbReference type="RefSeq" id="XP_025378481.1">
    <property type="nucleotide sequence ID" value="XM_025520945.1"/>
</dbReference>
<reference evidence="2 3" key="1">
    <citation type="journal article" date="2018" name="Mol. Biol. Evol.">
        <title>Broad Genomic Sampling Reveals a Smut Pathogenic Ancestry of the Fungal Clade Ustilaginomycotina.</title>
        <authorList>
            <person name="Kijpornyongpan T."/>
            <person name="Mondo S.J."/>
            <person name="Barry K."/>
            <person name="Sandor L."/>
            <person name="Lee J."/>
            <person name="Lipzen A."/>
            <person name="Pangilinan J."/>
            <person name="LaButti K."/>
            <person name="Hainaut M."/>
            <person name="Henrissat B."/>
            <person name="Grigoriev I.V."/>
            <person name="Spatafora J.W."/>
            <person name="Aime M.C."/>
        </authorList>
    </citation>
    <scope>NUCLEOTIDE SEQUENCE [LARGE SCALE GENOMIC DNA]</scope>
    <source>
        <strain evidence="2 3">MCA 4198</strain>
    </source>
</reference>
<keyword evidence="3" id="KW-1185">Reference proteome</keyword>
<feature type="domain" description="N-acetyltransferase" evidence="1">
    <location>
        <begin position="3"/>
        <end position="170"/>
    </location>
</feature>
<keyword evidence="2" id="KW-0012">Acyltransferase</keyword>
<accession>A0A316YTD3</accession>
<protein>
    <submittedName>
        <fullName evidence="2">Acyl-CoA N-acyltransferase</fullName>
    </submittedName>
</protein>
<dbReference type="Gene3D" id="3.40.630.30">
    <property type="match status" value="1"/>
</dbReference>
<dbReference type="OrthoDB" id="41532at2759"/>
<dbReference type="AlphaFoldDB" id="A0A316YTD3"/>
<dbReference type="GO" id="GO:0016747">
    <property type="term" value="F:acyltransferase activity, transferring groups other than amino-acyl groups"/>
    <property type="evidence" value="ECO:0007669"/>
    <property type="project" value="InterPro"/>
</dbReference>
<keyword evidence="2" id="KW-0808">Transferase</keyword>
<dbReference type="PROSITE" id="PS51186">
    <property type="entry name" value="GNAT"/>
    <property type="match status" value="1"/>
</dbReference>
<dbReference type="FunCoup" id="A0A316YTD3">
    <property type="interactions" value="1"/>
</dbReference>
<dbReference type="Proteomes" id="UP000245768">
    <property type="component" value="Unassembled WGS sequence"/>
</dbReference>
<name>A0A316YTD3_9BASI</name>
<dbReference type="InterPro" id="IPR052777">
    <property type="entry name" value="Acetyltransferase_Enz"/>
</dbReference>
<dbReference type="CDD" id="cd04301">
    <property type="entry name" value="NAT_SF"/>
    <property type="match status" value="1"/>
</dbReference>
<dbReference type="PANTHER" id="PTHR43305:SF1">
    <property type="entry name" value="FAMILY N-ACETYLTRANSFERASE, PUTATIVE (AFU_ORTHOLOGUE AFUA_2G01380)-RELATED"/>
    <property type="match status" value="1"/>
</dbReference>
<dbReference type="Pfam" id="PF00583">
    <property type="entry name" value="Acetyltransf_1"/>
    <property type="match status" value="1"/>
</dbReference>
<dbReference type="SUPFAM" id="SSF55729">
    <property type="entry name" value="Acyl-CoA N-acyltransferases (Nat)"/>
    <property type="match status" value="1"/>
</dbReference>
<evidence type="ECO:0000313" key="2">
    <source>
        <dbReference type="EMBL" id="PWN91283.1"/>
    </source>
</evidence>
<evidence type="ECO:0000313" key="3">
    <source>
        <dbReference type="Proteomes" id="UP000245768"/>
    </source>
</evidence>
<dbReference type="InterPro" id="IPR000182">
    <property type="entry name" value="GNAT_dom"/>
</dbReference>
<dbReference type="EMBL" id="KZ819635">
    <property type="protein sequence ID" value="PWN91283.1"/>
    <property type="molecule type" value="Genomic_DNA"/>
</dbReference>
<sequence>MKETIGAVQTEDDLSDVRQLFREYTSTIPPEILALQDFEAELLGLPGAYAPPGGALLLARSAEAEDDSCAIGCVALRPFKHRRTYESEDRVCEMKRLYVAPKARRTGLGKRLAEAVFERAKEQGYDKIVLDTLPTMERARQLYLSYGFVETRLMDDGPVPGTINLEKDLDRAAHKLNTNS</sequence>
<proteinExistence type="predicted"/>
<dbReference type="InParanoid" id="A0A316YTD3"/>
<dbReference type="PANTHER" id="PTHR43305">
    <property type="entry name" value="FAMILY N-ACETYLTRANSFERASE, PUTATIVE (AFU_ORTHOLOGUE AFUA_2G01380)-RELATED"/>
    <property type="match status" value="1"/>
</dbReference>
<dbReference type="STRING" id="215250.A0A316YTD3"/>
<evidence type="ECO:0000259" key="1">
    <source>
        <dbReference type="PROSITE" id="PS51186"/>
    </source>
</evidence>
<dbReference type="GeneID" id="37042861"/>
<organism evidence="2 3">
    <name type="scientific">Acaromyces ingoldii</name>
    <dbReference type="NCBI Taxonomy" id="215250"/>
    <lineage>
        <taxon>Eukaryota</taxon>
        <taxon>Fungi</taxon>
        <taxon>Dikarya</taxon>
        <taxon>Basidiomycota</taxon>
        <taxon>Ustilaginomycotina</taxon>
        <taxon>Exobasidiomycetes</taxon>
        <taxon>Exobasidiales</taxon>
        <taxon>Cryptobasidiaceae</taxon>
        <taxon>Acaromyces</taxon>
    </lineage>
</organism>
<dbReference type="InterPro" id="IPR016181">
    <property type="entry name" value="Acyl_CoA_acyltransferase"/>
</dbReference>
<gene>
    <name evidence="2" type="ORF">FA10DRAFT_265152</name>
</gene>